<dbReference type="EMBL" id="JAHMHR010000053">
    <property type="protein sequence ID" value="KAK1660052.1"/>
    <property type="molecule type" value="Genomic_DNA"/>
</dbReference>
<proteinExistence type="predicted"/>
<keyword evidence="1" id="KW-0732">Signal</keyword>
<name>A0AAJ0AE78_9PEZI</name>
<reference evidence="2" key="1">
    <citation type="submission" date="2021-06" db="EMBL/GenBank/DDBJ databases">
        <title>Comparative genomics, transcriptomics and evolutionary studies reveal genomic signatures of adaptation to plant cell wall in hemibiotrophic fungi.</title>
        <authorList>
            <consortium name="DOE Joint Genome Institute"/>
            <person name="Baroncelli R."/>
            <person name="Diaz J.F."/>
            <person name="Benocci T."/>
            <person name="Peng M."/>
            <person name="Battaglia E."/>
            <person name="Haridas S."/>
            <person name="Andreopoulos W."/>
            <person name="Labutti K."/>
            <person name="Pangilinan J."/>
            <person name="Floch G.L."/>
            <person name="Makela M.R."/>
            <person name="Henrissat B."/>
            <person name="Grigoriev I.V."/>
            <person name="Crouch J.A."/>
            <person name="De Vries R.P."/>
            <person name="Sukno S.A."/>
            <person name="Thon M.R."/>
        </authorList>
    </citation>
    <scope>NUCLEOTIDE SEQUENCE</scope>
    <source>
        <strain evidence="2">CBS 193.32</strain>
    </source>
</reference>
<evidence type="ECO:0008006" key="4">
    <source>
        <dbReference type="Google" id="ProtNLM"/>
    </source>
</evidence>
<gene>
    <name evidence="2" type="ORF">BDP55DRAFT_677633</name>
</gene>
<organism evidence="2 3">
    <name type="scientific">Colletotrichum godetiae</name>
    <dbReference type="NCBI Taxonomy" id="1209918"/>
    <lineage>
        <taxon>Eukaryota</taxon>
        <taxon>Fungi</taxon>
        <taxon>Dikarya</taxon>
        <taxon>Ascomycota</taxon>
        <taxon>Pezizomycotina</taxon>
        <taxon>Sordariomycetes</taxon>
        <taxon>Hypocreomycetidae</taxon>
        <taxon>Glomerellales</taxon>
        <taxon>Glomerellaceae</taxon>
        <taxon>Colletotrichum</taxon>
        <taxon>Colletotrichum acutatum species complex</taxon>
    </lineage>
</organism>
<dbReference type="GeneID" id="85460451"/>
<feature type="signal peptide" evidence="1">
    <location>
        <begin position="1"/>
        <end position="19"/>
    </location>
</feature>
<evidence type="ECO:0000256" key="1">
    <source>
        <dbReference type="SAM" id="SignalP"/>
    </source>
</evidence>
<dbReference type="RefSeq" id="XP_060424816.1">
    <property type="nucleotide sequence ID" value="XM_060575925.1"/>
</dbReference>
<accession>A0AAJ0AE78</accession>
<sequence>MVWFYLVLLLTSLLHRSASYAQAQAKAQARREWAARVAVSLIPCLSLRPVDCSFWLFSDCDLSPLLSSIWVNLGANLGAAAATTAAPPTRCVSLPNESSRALPPPLHSCSCHLRRTWHACASYGRSNTTLNIWSRRVLMKLMTQEGNASAAVRCSSYVCWMGGMFMQRELLSYRLCLLLCSSLPLLYSHLTLSAHISYRFKYGYSSLDINTLGGTNTSAVCRLPNKSDDLIVTS</sequence>
<comment type="caution">
    <text evidence="2">The sequence shown here is derived from an EMBL/GenBank/DDBJ whole genome shotgun (WGS) entry which is preliminary data.</text>
</comment>
<feature type="chain" id="PRO_5042550428" description="Secreted protein" evidence="1">
    <location>
        <begin position="20"/>
        <end position="234"/>
    </location>
</feature>
<keyword evidence="3" id="KW-1185">Reference proteome</keyword>
<evidence type="ECO:0000313" key="3">
    <source>
        <dbReference type="Proteomes" id="UP001224890"/>
    </source>
</evidence>
<dbReference type="AlphaFoldDB" id="A0AAJ0AE78"/>
<protein>
    <recommendedName>
        <fullName evidence="4">Secreted protein</fullName>
    </recommendedName>
</protein>
<dbReference type="Proteomes" id="UP001224890">
    <property type="component" value="Unassembled WGS sequence"/>
</dbReference>
<evidence type="ECO:0000313" key="2">
    <source>
        <dbReference type="EMBL" id="KAK1660052.1"/>
    </source>
</evidence>